<dbReference type="Pfam" id="PF00155">
    <property type="entry name" value="Aminotran_1_2"/>
    <property type="match status" value="1"/>
</dbReference>
<keyword evidence="5" id="KW-0663">Pyridoxal phosphate</keyword>
<name>A0ABU9DFH9_9BACL</name>
<dbReference type="InterPro" id="IPR015422">
    <property type="entry name" value="PyrdxlP-dep_Trfase_small"/>
</dbReference>
<dbReference type="Gene3D" id="3.90.1150.10">
    <property type="entry name" value="Aspartate Aminotransferase, domain 1"/>
    <property type="match status" value="1"/>
</dbReference>
<dbReference type="PANTHER" id="PTHR46383:SF1">
    <property type="entry name" value="ASPARTATE AMINOTRANSFERASE"/>
    <property type="match status" value="1"/>
</dbReference>
<dbReference type="NCBIfam" id="NF006388">
    <property type="entry name" value="PRK08637.1"/>
    <property type="match status" value="1"/>
</dbReference>
<dbReference type="Gene3D" id="3.40.640.10">
    <property type="entry name" value="Type I PLP-dependent aspartate aminotransferase-like (Major domain)"/>
    <property type="match status" value="1"/>
</dbReference>
<evidence type="ECO:0000256" key="1">
    <source>
        <dbReference type="ARBA" id="ARBA00001933"/>
    </source>
</evidence>
<proteinExistence type="inferred from homology"/>
<comment type="similarity">
    <text evidence="2">Belongs to the class-I pyridoxal-phosphate-dependent aminotransferase family.</text>
</comment>
<gene>
    <name evidence="7" type="ORF">WMW72_06905</name>
</gene>
<dbReference type="Proteomes" id="UP001469365">
    <property type="component" value="Unassembled WGS sequence"/>
</dbReference>
<keyword evidence="8" id="KW-1185">Reference proteome</keyword>
<evidence type="ECO:0000256" key="4">
    <source>
        <dbReference type="ARBA" id="ARBA00022679"/>
    </source>
</evidence>
<accession>A0ABU9DFH9</accession>
<evidence type="ECO:0000313" key="8">
    <source>
        <dbReference type="Proteomes" id="UP001469365"/>
    </source>
</evidence>
<feature type="domain" description="Aminotransferase class I/classII large" evidence="6">
    <location>
        <begin position="68"/>
        <end position="419"/>
    </location>
</feature>
<dbReference type="GO" id="GO:0008483">
    <property type="term" value="F:transaminase activity"/>
    <property type="evidence" value="ECO:0007669"/>
    <property type="project" value="UniProtKB-KW"/>
</dbReference>
<dbReference type="RefSeq" id="WP_341414699.1">
    <property type="nucleotide sequence ID" value="NZ_JBBPCC010000003.1"/>
</dbReference>
<dbReference type="SUPFAM" id="SSF53383">
    <property type="entry name" value="PLP-dependent transferases"/>
    <property type="match status" value="1"/>
</dbReference>
<dbReference type="PANTHER" id="PTHR46383">
    <property type="entry name" value="ASPARTATE AMINOTRANSFERASE"/>
    <property type="match status" value="1"/>
</dbReference>
<dbReference type="InterPro" id="IPR015424">
    <property type="entry name" value="PyrdxlP-dep_Trfase"/>
</dbReference>
<dbReference type="EMBL" id="JBBPCC010000003">
    <property type="protein sequence ID" value="MEK8127644.1"/>
    <property type="molecule type" value="Genomic_DNA"/>
</dbReference>
<evidence type="ECO:0000313" key="7">
    <source>
        <dbReference type="EMBL" id="MEK8127644.1"/>
    </source>
</evidence>
<sequence>MKPLAIKLNEQLKAASPDVYDMLSSLGRQIYYVREGILSQSAEAKARAKRYNATLGTAVENGQPMHLEAIQETLSAYSPKDIYEYAPTAGKPELRQLWRDKALRENPSLAGKIFGLPIATTGLTHGLSLVADLFAGEDDAVIVPDKIWENYEITFGIRRGSRIVEYPLYGADGRYNTEGLRQSLLAQQDKGKAIVVINFPNNPTGYTPSEDEARGIVEAIREAAEAGIHIVALVDDAYFGLFYDAGSLHESLFGRLAGLHPRILPVRVDGATKEEYVTGLRVGFLTFAADSEEALHVLEQKTMGLIRATISSGPHPSQTFVLHALKSAAYPAQKNRKVQIIQGRAARAKELLQSGAYDDAWTLYPFNSGYFLCLKLKTVDAEVLRRHLLDRYEIGTIALNATDLRLAVPCIEAEHWEDLLGLIYQGVKELEGSES</sequence>
<keyword evidence="3 7" id="KW-0032">Aminotransferase</keyword>
<evidence type="ECO:0000259" key="6">
    <source>
        <dbReference type="Pfam" id="PF00155"/>
    </source>
</evidence>
<dbReference type="InterPro" id="IPR015421">
    <property type="entry name" value="PyrdxlP-dep_Trfase_major"/>
</dbReference>
<comment type="cofactor">
    <cofactor evidence="1">
        <name>pyridoxal 5'-phosphate</name>
        <dbReference type="ChEBI" id="CHEBI:597326"/>
    </cofactor>
</comment>
<reference evidence="7 8" key="1">
    <citation type="submission" date="2024-04" db="EMBL/GenBank/DDBJ databases">
        <title>draft genome sequnece of Paenibacillus filicis.</title>
        <authorList>
            <person name="Kim D.-U."/>
        </authorList>
    </citation>
    <scope>NUCLEOTIDE SEQUENCE [LARGE SCALE GENOMIC DNA]</scope>
    <source>
        <strain evidence="7 8">KACC14197</strain>
    </source>
</reference>
<evidence type="ECO:0000256" key="5">
    <source>
        <dbReference type="ARBA" id="ARBA00022898"/>
    </source>
</evidence>
<dbReference type="CDD" id="cd00609">
    <property type="entry name" value="AAT_like"/>
    <property type="match status" value="1"/>
</dbReference>
<evidence type="ECO:0000256" key="2">
    <source>
        <dbReference type="ARBA" id="ARBA00007441"/>
    </source>
</evidence>
<protein>
    <submittedName>
        <fullName evidence="7">Aminotransferase class I/II-fold pyridoxal phosphate-dependent enzyme</fullName>
    </submittedName>
</protein>
<comment type="caution">
    <text evidence="7">The sequence shown here is derived from an EMBL/GenBank/DDBJ whole genome shotgun (WGS) entry which is preliminary data.</text>
</comment>
<dbReference type="InterPro" id="IPR004839">
    <property type="entry name" value="Aminotransferase_I/II_large"/>
</dbReference>
<organism evidence="7 8">
    <name type="scientific">Paenibacillus filicis</name>
    <dbReference type="NCBI Taxonomy" id="669464"/>
    <lineage>
        <taxon>Bacteria</taxon>
        <taxon>Bacillati</taxon>
        <taxon>Bacillota</taxon>
        <taxon>Bacilli</taxon>
        <taxon>Bacillales</taxon>
        <taxon>Paenibacillaceae</taxon>
        <taxon>Paenibacillus</taxon>
    </lineage>
</organism>
<keyword evidence="4" id="KW-0808">Transferase</keyword>
<evidence type="ECO:0000256" key="3">
    <source>
        <dbReference type="ARBA" id="ARBA00022576"/>
    </source>
</evidence>
<dbReference type="InterPro" id="IPR050596">
    <property type="entry name" value="AspAT/PAT-like"/>
</dbReference>